<dbReference type="RefSeq" id="WP_283368571.1">
    <property type="nucleotide sequence ID" value="NZ_JASHID010000002.1"/>
</dbReference>
<gene>
    <name evidence="5" type="ORF">QM480_02910</name>
</gene>
<evidence type="ECO:0000313" key="6">
    <source>
        <dbReference type="Proteomes" id="UP001236569"/>
    </source>
</evidence>
<dbReference type="PANTHER" id="PTHR44688:SF16">
    <property type="entry name" value="DNA-BINDING TRANSCRIPTIONAL ACTIVATOR DEVR_DOSR"/>
    <property type="match status" value="1"/>
</dbReference>
<dbReference type="Pfam" id="PF00196">
    <property type="entry name" value="GerE"/>
    <property type="match status" value="1"/>
</dbReference>
<feature type="domain" description="HTH luxR-type" evidence="4">
    <location>
        <begin position="135"/>
        <end position="200"/>
    </location>
</feature>
<keyword evidence="2" id="KW-0238">DNA-binding</keyword>
<protein>
    <submittedName>
        <fullName evidence="5">LuxR C-terminal-related transcriptional regulator</fullName>
    </submittedName>
</protein>
<accession>A0ABT6YI30</accession>
<dbReference type="CDD" id="cd06170">
    <property type="entry name" value="LuxR_C_like"/>
    <property type="match status" value="1"/>
</dbReference>
<evidence type="ECO:0000256" key="2">
    <source>
        <dbReference type="ARBA" id="ARBA00023125"/>
    </source>
</evidence>
<evidence type="ECO:0000256" key="3">
    <source>
        <dbReference type="ARBA" id="ARBA00023163"/>
    </source>
</evidence>
<dbReference type="PANTHER" id="PTHR44688">
    <property type="entry name" value="DNA-BINDING TRANSCRIPTIONAL ACTIVATOR DEVR_DOSR"/>
    <property type="match status" value="1"/>
</dbReference>
<proteinExistence type="predicted"/>
<keyword evidence="1" id="KW-0805">Transcription regulation</keyword>
<evidence type="ECO:0000256" key="1">
    <source>
        <dbReference type="ARBA" id="ARBA00023015"/>
    </source>
</evidence>
<reference evidence="5 6" key="1">
    <citation type="submission" date="2023-05" db="EMBL/GenBank/DDBJ databases">
        <title>Novel species of genus Flectobacillus isolated from stream in China.</title>
        <authorList>
            <person name="Lu H."/>
        </authorList>
    </citation>
    <scope>NUCLEOTIDE SEQUENCE [LARGE SCALE GENOMIC DNA]</scope>
    <source>
        <strain evidence="5 6">DC10W</strain>
    </source>
</reference>
<dbReference type="Proteomes" id="UP001236569">
    <property type="component" value="Unassembled WGS sequence"/>
</dbReference>
<dbReference type="PROSITE" id="PS00622">
    <property type="entry name" value="HTH_LUXR_1"/>
    <property type="match status" value="1"/>
</dbReference>
<dbReference type="EMBL" id="JASHID010000002">
    <property type="protein sequence ID" value="MDI9863258.1"/>
    <property type="molecule type" value="Genomic_DNA"/>
</dbReference>
<evidence type="ECO:0000259" key="4">
    <source>
        <dbReference type="PROSITE" id="PS50043"/>
    </source>
</evidence>
<comment type="caution">
    <text evidence="5">The sequence shown here is derived from an EMBL/GenBank/DDBJ whole genome shotgun (WGS) entry which is preliminary data.</text>
</comment>
<dbReference type="InterPro" id="IPR000792">
    <property type="entry name" value="Tscrpt_reg_LuxR_C"/>
</dbReference>
<keyword evidence="3" id="KW-0804">Transcription</keyword>
<keyword evidence="6" id="KW-1185">Reference proteome</keyword>
<dbReference type="SUPFAM" id="SSF46894">
    <property type="entry name" value="C-terminal effector domain of the bipartite response regulators"/>
    <property type="match status" value="1"/>
</dbReference>
<evidence type="ECO:0000313" key="5">
    <source>
        <dbReference type="EMBL" id="MDI9863258.1"/>
    </source>
</evidence>
<sequence>MNLLIIHEHQLLADGLKVILGLNPSILSIQLLSIQQTSREYIQNLNPDVILIDSQHSFNQIATYFNELVALDVKPTLFILNVSNENLKQTVPEIPNLKRVFKLEHGLKELLSELNSLILEIGEKPFLDTFINQKTLFKQNNVSEREVEIITLVMQGFSSQTIAEKLFLSVHTVNTHKRNIYRKLSVPNERELIKLIQYQYNLKQFPIF</sequence>
<dbReference type="SMART" id="SM00421">
    <property type="entry name" value="HTH_LUXR"/>
    <property type="match status" value="1"/>
</dbReference>
<organism evidence="5 6">
    <name type="scientific">Flectobacillus longus</name>
    <dbReference type="NCBI Taxonomy" id="2984207"/>
    <lineage>
        <taxon>Bacteria</taxon>
        <taxon>Pseudomonadati</taxon>
        <taxon>Bacteroidota</taxon>
        <taxon>Cytophagia</taxon>
        <taxon>Cytophagales</taxon>
        <taxon>Flectobacillaceae</taxon>
        <taxon>Flectobacillus</taxon>
    </lineage>
</organism>
<dbReference type="InterPro" id="IPR036388">
    <property type="entry name" value="WH-like_DNA-bd_sf"/>
</dbReference>
<name>A0ABT6YI30_9BACT</name>
<dbReference type="PRINTS" id="PR00038">
    <property type="entry name" value="HTHLUXR"/>
</dbReference>
<dbReference type="InterPro" id="IPR016032">
    <property type="entry name" value="Sig_transdc_resp-reg_C-effctor"/>
</dbReference>
<dbReference type="PROSITE" id="PS50043">
    <property type="entry name" value="HTH_LUXR_2"/>
    <property type="match status" value="1"/>
</dbReference>
<dbReference type="Gene3D" id="1.10.10.10">
    <property type="entry name" value="Winged helix-like DNA-binding domain superfamily/Winged helix DNA-binding domain"/>
    <property type="match status" value="1"/>
</dbReference>